<comment type="subcellular location">
    <subcellularLocation>
        <location evidence="1">Membrane</location>
        <topology evidence="1">Multi-pass membrane protein</topology>
    </subcellularLocation>
</comment>
<evidence type="ECO:0000256" key="5">
    <source>
        <dbReference type="SAM" id="Phobius"/>
    </source>
</evidence>
<keyword evidence="3 5" id="KW-1133">Transmembrane helix</keyword>
<dbReference type="GO" id="GO:0015244">
    <property type="term" value="F:fluconazole transmembrane transporter activity"/>
    <property type="evidence" value="ECO:0007669"/>
    <property type="project" value="TreeGrafter"/>
</dbReference>
<evidence type="ECO:0000256" key="2">
    <source>
        <dbReference type="ARBA" id="ARBA00022692"/>
    </source>
</evidence>
<feature type="transmembrane region" description="Helical" evidence="5">
    <location>
        <begin position="380"/>
        <end position="400"/>
    </location>
</feature>
<feature type="domain" description="Major facilitator superfamily (MFS) profile" evidence="6">
    <location>
        <begin position="74"/>
        <end position="513"/>
    </location>
</feature>
<evidence type="ECO:0000256" key="3">
    <source>
        <dbReference type="ARBA" id="ARBA00022989"/>
    </source>
</evidence>
<dbReference type="CDD" id="cd17323">
    <property type="entry name" value="MFS_Tpo1_MDR_like"/>
    <property type="match status" value="1"/>
</dbReference>
<feature type="transmembrane region" description="Helical" evidence="5">
    <location>
        <begin position="201"/>
        <end position="226"/>
    </location>
</feature>
<feature type="transmembrane region" description="Helical" evidence="5">
    <location>
        <begin position="232"/>
        <end position="251"/>
    </location>
</feature>
<dbReference type="PROSITE" id="PS50850">
    <property type="entry name" value="MFS"/>
    <property type="match status" value="1"/>
</dbReference>
<reference evidence="7 8" key="1">
    <citation type="submission" date="2019-09" db="EMBL/GenBank/DDBJ databases">
        <authorList>
            <person name="Brejova B."/>
        </authorList>
    </citation>
    <scope>NUCLEOTIDE SEQUENCE [LARGE SCALE GENOMIC DNA]</scope>
</reference>
<evidence type="ECO:0000313" key="7">
    <source>
        <dbReference type="EMBL" id="VVT58122.1"/>
    </source>
</evidence>
<sequence length="513" mass="57655">MAPDILRDSVFGFIINKLSGGKILPFPEEKRDFVVPEMYLVKQNSDEKTFIVDWYGPEDPANPKNWSIYKKSWIVFQISFLTIVMYMASSIFVSGSSQMMKDLNTSRVKATLPLTTYLLGFGFAPMILSPMSEHAPIGRSIIYVTAIAFFCVIQVPTALVHTIEKIIGLRLLAGIASAPSLAIGGATIGDTVSLRHVPYAIVFWSAGAIGGPALGPFIGSLFAALVNWRWNFWFLCIISGACLLAYALFLPETSRGTILHRRALRLRKLTGNPLIQSPYEVHEKTTFKKLVIEIFWRPIFLIICEPIVFCIDFYMAFIYVIFNSWFEALPICFVEIYNFTTIEMGTVYFAVIVGGYLAAIVYLFIIPRINNSKNPTIEKFLLPAIFGSFFLPIGLFIFSWSSSPHTHWMGPIMSIGIFTFGAFFIFQSLFSYFGKGFHRYLASVFAGNALLRSILAAVFPLFTPPMYHNLAIKRYPVAWGGTIWACVGTLLIAIPFFLYNFGVQLRGRSKYAN</sequence>
<dbReference type="AlphaFoldDB" id="A0A5E8C454"/>
<dbReference type="SUPFAM" id="SSF103473">
    <property type="entry name" value="MFS general substrate transporter"/>
    <property type="match status" value="1"/>
</dbReference>
<name>A0A5E8C454_9ASCO</name>
<feature type="transmembrane region" description="Helical" evidence="5">
    <location>
        <begin position="141"/>
        <end position="161"/>
    </location>
</feature>
<gene>
    <name evidence="7" type="ORF">SAPINGB_P006048</name>
</gene>
<dbReference type="GeneID" id="43584862"/>
<evidence type="ECO:0000259" key="6">
    <source>
        <dbReference type="PROSITE" id="PS50850"/>
    </source>
</evidence>
<feature type="transmembrane region" description="Helical" evidence="5">
    <location>
        <begin position="112"/>
        <end position="129"/>
    </location>
</feature>
<feature type="transmembrane region" description="Helical" evidence="5">
    <location>
        <begin position="482"/>
        <end position="501"/>
    </location>
</feature>
<dbReference type="PANTHER" id="PTHR23502:SF23">
    <property type="entry name" value="FLUCONAZOLE RESISTANCE PROTEIN 1"/>
    <property type="match status" value="1"/>
</dbReference>
<dbReference type="EMBL" id="CABVLU010000005">
    <property type="protein sequence ID" value="VVT58122.1"/>
    <property type="molecule type" value="Genomic_DNA"/>
</dbReference>
<feature type="transmembrane region" description="Helical" evidence="5">
    <location>
        <begin position="412"/>
        <end position="433"/>
    </location>
</feature>
<feature type="transmembrane region" description="Helical" evidence="5">
    <location>
        <begin position="440"/>
        <end position="462"/>
    </location>
</feature>
<evidence type="ECO:0000256" key="1">
    <source>
        <dbReference type="ARBA" id="ARBA00004141"/>
    </source>
</evidence>
<dbReference type="InterPro" id="IPR011701">
    <property type="entry name" value="MFS"/>
</dbReference>
<proteinExistence type="predicted"/>
<feature type="transmembrane region" description="Helical" evidence="5">
    <location>
        <begin position="346"/>
        <end position="368"/>
    </location>
</feature>
<keyword evidence="4 5" id="KW-0472">Membrane</keyword>
<protein>
    <recommendedName>
        <fullName evidence="6">Major facilitator superfamily (MFS) profile domain-containing protein</fullName>
    </recommendedName>
</protein>
<feature type="transmembrane region" description="Helical" evidence="5">
    <location>
        <begin position="299"/>
        <end position="326"/>
    </location>
</feature>
<dbReference type="GO" id="GO:0005886">
    <property type="term" value="C:plasma membrane"/>
    <property type="evidence" value="ECO:0007669"/>
    <property type="project" value="TreeGrafter"/>
</dbReference>
<dbReference type="RefSeq" id="XP_031856653.1">
    <property type="nucleotide sequence ID" value="XM_032000762.1"/>
</dbReference>
<feature type="transmembrane region" description="Helical" evidence="5">
    <location>
        <begin position="167"/>
        <end position="189"/>
    </location>
</feature>
<accession>A0A5E8C454</accession>
<dbReference type="PANTHER" id="PTHR23502">
    <property type="entry name" value="MAJOR FACILITATOR SUPERFAMILY"/>
    <property type="match status" value="1"/>
</dbReference>
<dbReference type="InterPro" id="IPR036259">
    <property type="entry name" value="MFS_trans_sf"/>
</dbReference>
<evidence type="ECO:0000313" key="8">
    <source>
        <dbReference type="Proteomes" id="UP000398389"/>
    </source>
</evidence>
<dbReference type="InterPro" id="IPR020846">
    <property type="entry name" value="MFS_dom"/>
</dbReference>
<dbReference type="Proteomes" id="UP000398389">
    <property type="component" value="Unassembled WGS sequence"/>
</dbReference>
<organism evidence="7 8">
    <name type="scientific">Magnusiomyces paraingens</name>
    <dbReference type="NCBI Taxonomy" id="2606893"/>
    <lineage>
        <taxon>Eukaryota</taxon>
        <taxon>Fungi</taxon>
        <taxon>Dikarya</taxon>
        <taxon>Ascomycota</taxon>
        <taxon>Saccharomycotina</taxon>
        <taxon>Dipodascomycetes</taxon>
        <taxon>Dipodascales</taxon>
        <taxon>Dipodascaceae</taxon>
        <taxon>Magnusiomyces</taxon>
    </lineage>
</organism>
<dbReference type="GO" id="GO:1990961">
    <property type="term" value="P:xenobiotic detoxification by transmembrane export across the plasma membrane"/>
    <property type="evidence" value="ECO:0007669"/>
    <property type="project" value="TreeGrafter"/>
</dbReference>
<keyword evidence="8" id="KW-1185">Reference proteome</keyword>
<dbReference type="OrthoDB" id="3357846at2759"/>
<evidence type="ECO:0000256" key="4">
    <source>
        <dbReference type="ARBA" id="ARBA00023136"/>
    </source>
</evidence>
<dbReference type="Pfam" id="PF07690">
    <property type="entry name" value="MFS_1"/>
    <property type="match status" value="1"/>
</dbReference>
<dbReference type="Gene3D" id="1.20.1250.20">
    <property type="entry name" value="MFS general substrate transporter like domains"/>
    <property type="match status" value="1"/>
</dbReference>
<keyword evidence="2 5" id="KW-0812">Transmembrane</keyword>
<feature type="transmembrane region" description="Helical" evidence="5">
    <location>
        <begin position="73"/>
        <end position="92"/>
    </location>
</feature>